<dbReference type="Pfam" id="PF00884">
    <property type="entry name" value="Sulfatase"/>
    <property type="match status" value="1"/>
</dbReference>
<dbReference type="SUPFAM" id="SSF53649">
    <property type="entry name" value="Alkaline phosphatase-like"/>
    <property type="match status" value="1"/>
</dbReference>
<dbReference type="Proteomes" id="UP001214250">
    <property type="component" value="Chromosome 2"/>
</dbReference>
<dbReference type="PANTHER" id="PTHR45953:SF1">
    <property type="entry name" value="IDURONATE 2-SULFATASE"/>
    <property type="match status" value="1"/>
</dbReference>
<dbReference type="Gene3D" id="3.40.720.10">
    <property type="entry name" value="Alkaline Phosphatase, subunit A"/>
    <property type="match status" value="1"/>
</dbReference>
<evidence type="ECO:0000256" key="7">
    <source>
        <dbReference type="SAM" id="SignalP"/>
    </source>
</evidence>
<evidence type="ECO:0000313" key="10">
    <source>
        <dbReference type="Proteomes" id="UP001214250"/>
    </source>
</evidence>
<evidence type="ECO:0000256" key="5">
    <source>
        <dbReference type="ARBA" id="ARBA00022801"/>
    </source>
</evidence>
<reference evidence="9 10" key="1">
    <citation type="submission" date="2023-02" db="EMBL/GenBank/DDBJ databases">
        <title>Genome sequence of Lentisphaera profundi SAORIC-696.</title>
        <authorList>
            <person name="Kim e."/>
            <person name="Cho J.-C."/>
            <person name="Choi A."/>
            <person name="Kang I."/>
        </authorList>
    </citation>
    <scope>NUCLEOTIDE SEQUENCE [LARGE SCALE GENOMIC DNA]</scope>
    <source>
        <strain evidence="9 10">SAORIC-696</strain>
    </source>
</reference>
<evidence type="ECO:0000259" key="8">
    <source>
        <dbReference type="Pfam" id="PF00884"/>
    </source>
</evidence>
<accession>A0ABY7VW72</accession>
<gene>
    <name evidence="9" type="ORF">PQO03_21950</name>
</gene>
<dbReference type="InterPro" id="IPR017850">
    <property type="entry name" value="Alkaline_phosphatase_core_sf"/>
</dbReference>
<comment type="similarity">
    <text evidence="2">Belongs to the sulfatase family.</text>
</comment>
<evidence type="ECO:0000256" key="4">
    <source>
        <dbReference type="ARBA" id="ARBA00022729"/>
    </source>
</evidence>
<keyword evidence="4 7" id="KW-0732">Signal</keyword>
<comment type="cofactor">
    <cofactor evidence="1">
        <name>Ca(2+)</name>
        <dbReference type="ChEBI" id="CHEBI:29108"/>
    </cofactor>
</comment>
<sequence length="486" mass="55308">MKYMLLIFFLLSQVGMAKPPNILFIVVDDLRPMLGCYGDKQVKSPNIDRLAANGIVFERAHVQQAICSASRASFLTGCRPQSTGVNFPYTPWFNEVFRKQYLTLPKLMDSQGYYTRTLGKIHHGPADEDLSEAHYTHDKSGFCTAANLAAYNASKKKNTKAVKPWEHADLADDVYEDGKIAEQTIQTMRRAVKSDKPFFIAAGFLKPHLPFVCPKKYYHLYDPKTIQVSNNPSLASHQDPISIALKSGVRKWWKFNKGIDDKNARQLIHSYMACVSFVDAQVGKVLNELDELGIRDETIVFFLSDHGWHLGDHGHWGKATNFELATRTPLIISLPEMKGKKLRTNALVEFVDLYPTIAELAQIPRASYLEGNSLLPLLEDPSRKWKSAVFSQYPRGKNKEGFSVRDEAWRYTEWRTRSENEVFFKELYHNSIDPQESKNLAGDPAYSDQLAKMQLKLKQGWKQALPKGVMNSSSLEAGDDSWYKRK</sequence>
<evidence type="ECO:0000256" key="2">
    <source>
        <dbReference type="ARBA" id="ARBA00008779"/>
    </source>
</evidence>
<dbReference type="InterPro" id="IPR000917">
    <property type="entry name" value="Sulfatase_N"/>
</dbReference>
<feature type="signal peptide" evidence="7">
    <location>
        <begin position="1"/>
        <end position="17"/>
    </location>
</feature>
<dbReference type="RefSeq" id="WP_274153349.1">
    <property type="nucleotide sequence ID" value="NZ_CP117812.1"/>
</dbReference>
<keyword evidence="5" id="KW-0378">Hydrolase</keyword>
<organism evidence="9 10">
    <name type="scientific">Lentisphaera profundi</name>
    <dbReference type="NCBI Taxonomy" id="1658616"/>
    <lineage>
        <taxon>Bacteria</taxon>
        <taxon>Pseudomonadati</taxon>
        <taxon>Lentisphaerota</taxon>
        <taxon>Lentisphaeria</taxon>
        <taxon>Lentisphaerales</taxon>
        <taxon>Lentisphaeraceae</taxon>
        <taxon>Lentisphaera</taxon>
    </lineage>
</organism>
<dbReference type="PANTHER" id="PTHR45953">
    <property type="entry name" value="IDURONATE 2-SULFATASE"/>
    <property type="match status" value="1"/>
</dbReference>
<evidence type="ECO:0000256" key="3">
    <source>
        <dbReference type="ARBA" id="ARBA00022723"/>
    </source>
</evidence>
<dbReference type="InterPro" id="IPR035874">
    <property type="entry name" value="IDS"/>
</dbReference>
<feature type="chain" id="PRO_5046565969" evidence="7">
    <location>
        <begin position="18"/>
        <end position="486"/>
    </location>
</feature>
<keyword evidence="10" id="KW-1185">Reference proteome</keyword>
<keyword evidence="6" id="KW-0106">Calcium</keyword>
<protein>
    <submittedName>
        <fullName evidence="9">Sulfatase</fullName>
    </submittedName>
</protein>
<name>A0ABY7VW72_9BACT</name>
<dbReference type="EMBL" id="CP117812">
    <property type="protein sequence ID" value="WDE98478.1"/>
    <property type="molecule type" value="Genomic_DNA"/>
</dbReference>
<evidence type="ECO:0000256" key="6">
    <source>
        <dbReference type="ARBA" id="ARBA00022837"/>
    </source>
</evidence>
<feature type="domain" description="Sulfatase N-terminal" evidence="8">
    <location>
        <begin position="20"/>
        <end position="363"/>
    </location>
</feature>
<evidence type="ECO:0000256" key="1">
    <source>
        <dbReference type="ARBA" id="ARBA00001913"/>
    </source>
</evidence>
<proteinExistence type="inferred from homology"/>
<dbReference type="CDD" id="cd16030">
    <property type="entry name" value="iduronate-2-sulfatase"/>
    <property type="match status" value="1"/>
</dbReference>
<evidence type="ECO:0000313" key="9">
    <source>
        <dbReference type="EMBL" id="WDE98478.1"/>
    </source>
</evidence>
<keyword evidence="3" id="KW-0479">Metal-binding</keyword>